<dbReference type="KEGG" id="mzh:Mzhil_0918"/>
<dbReference type="HOGENOM" id="CLU_126929_0_0_2"/>
<sequence>MHESLLAHEIVESIMAVAHENAAIEIVSIKIGIGRLTHVNPDQLLFCLQILTRNSIAGEAEFEFEFISPTGRCVCGYKNEIEPENSDEKCDFNGYNQPVHEYIGMTCPHCSRAIELAGGNDLIIQSIEIEK</sequence>
<dbReference type="InterPro" id="IPR000688">
    <property type="entry name" value="HypA/HybF"/>
</dbReference>
<dbReference type="HAMAP" id="MF_00213">
    <property type="entry name" value="HypA_HybF"/>
    <property type="match status" value="1"/>
</dbReference>
<keyword evidence="7" id="KW-1185">Reference proteome</keyword>
<dbReference type="PROSITE" id="PS01249">
    <property type="entry name" value="HYPA"/>
    <property type="match status" value="1"/>
</dbReference>
<evidence type="ECO:0000256" key="3">
    <source>
        <dbReference type="ARBA" id="ARBA00022723"/>
    </source>
</evidence>
<dbReference type="GO" id="GO:0016151">
    <property type="term" value="F:nickel cation binding"/>
    <property type="evidence" value="ECO:0007669"/>
    <property type="project" value="UniProtKB-UniRule"/>
</dbReference>
<comment type="similarity">
    <text evidence="1 5">Belongs to the HypA/HybF family.</text>
</comment>
<keyword evidence="2 5" id="KW-0533">Nickel</keyword>
<dbReference type="EMBL" id="CP002101">
    <property type="protein sequence ID" value="AEH60780.1"/>
    <property type="molecule type" value="Genomic_DNA"/>
</dbReference>
<feature type="binding site" evidence="5">
    <location>
        <position position="2"/>
    </location>
    <ligand>
        <name>Ni(2+)</name>
        <dbReference type="ChEBI" id="CHEBI:49786"/>
    </ligand>
</feature>
<dbReference type="Proteomes" id="UP000006622">
    <property type="component" value="Chromosome"/>
</dbReference>
<keyword evidence="3 5" id="KW-0479">Metal-binding</keyword>
<protein>
    <recommendedName>
        <fullName evidence="5">Hydrogenase maturation factor HypA</fullName>
    </recommendedName>
</protein>
<reference evidence="6" key="1">
    <citation type="submission" date="2010-07" db="EMBL/GenBank/DDBJ databases">
        <title>The complete genome of Methanosalsum zhilinae DSM 4017.</title>
        <authorList>
            <consortium name="US DOE Joint Genome Institute (JGI-PGF)"/>
            <person name="Lucas S."/>
            <person name="Copeland A."/>
            <person name="Lapidus A."/>
            <person name="Glavina del Rio T."/>
            <person name="Dalin E."/>
            <person name="Tice H."/>
            <person name="Bruce D."/>
            <person name="Goodwin L."/>
            <person name="Pitluck S."/>
            <person name="Kyrpides N."/>
            <person name="Mavromatis K."/>
            <person name="Ovchinnikova G."/>
            <person name="Daligault H."/>
            <person name="Detter J.C."/>
            <person name="Han C."/>
            <person name="Tapia R."/>
            <person name="Larimer F."/>
            <person name="Land M."/>
            <person name="Hauser L."/>
            <person name="Markowitz V."/>
            <person name="Cheng J.-F."/>
            <person name="Hugenholtz P."/>
            <person name="Woyke T."/>
            <person name="Wu D."/>
            <person name="Spring S."/>
            <person name="Schueler E."/>
            <person name="Brambilla E."/>
            <person name="Klenk H.-P."/>
            <person name="Eisen J.A."/>
        </authorList>
    </citation>
    <scope>NUCLEOTIDE SEQUENCE</scope>
    <source>
        <strain evidence="6">DSM 4017</strain>
    </source>
</reference>
<evidence type="ECO:0000256" key="4">
    <source>
        <dbReference type="ARBA" id="ARBA00022833"/>
    </source>
</evidence>
<gene>
    <name evidence="5" type="primary">hypA</name>
    <name evidence="6" type="ordered locus">Mzhil_0918</name>
</gene>
<keyword evidence="4 5" id="KW-0862">Zinc</keyword>
<dbReference type="GO" id="GO:0051604">
    <property type="term" value="P:protein maturation"/>
    <property type="evidence" value="ECO:0007669"/>
    <property type="project" value="InterPro"/>
</dbReference>
<evidence type="ECO:0000313" key="7">
    <source>
        <dbReference type="Proteomes" id="UP000006622"/>
    </source>
</evidence>
<accession>F7XLC3</accession>
<evidence type="ECO:0000256" key="2">
    <source>
        <dbReference type="ARBA" id="ARBA00022596"/>
    </source>
</evidence>
<comment type="function">
    <text evidence="5">Involved in the maturation of [NiFe] hydrogenases. Required for nickel insertion into the metal center of the hydrogenase.</text>
</comment>
<feature type="binding site" evidence="5">
    <location>
        <position position="73"/>
    </location>
    <ligand>
        <name>Zn(2+)</name>
        <dbReference type="ChEBI" id="CHEBI:29105"/>
    </ligand>
</feature>
<dbReference type="PANTHER" id="PTHR34535">
    <property type="entry name" value="HYDROGENASE MATURATION FACTOR HYPA"/>
    <property type="match status" value="1"/>
</dbReference>
<evidence type="ECO:0000256" key="1">
    <source>
        <dbReference type="ARBA" id="ARBA00010748"/>
    </source>
</evidence>
<evidence type="ECO:0000313" key="6">
    <source>
        <dbReference type="EMBL" id="AEH60780.1"/>
    </source>
</evidence>
<dbReference type="GO" id="GO:0008270">
    <property type="term" value="F:zinc ion binding"/>
    <property type="evidence" value="ECO:0007669"/>
    <property type="project" value="UniProtKB-UniRule"/>
</dbReference>
<dbReference type="STRING" id="679901.Mzhil_0918"/>
<dbReference type="AlphaFoldDB" id="F7XLC3"/>
<organism evidence="6 7">
    <name type="scientific">Methanosalsum zhilinae (strain DSM 4017 / NBRC 107636 / OCM 62 / WeN5)</name>
    <name type="common">Methanohalophilus zhilinae</name>
    <dbReference type="NCBI Taxonomy" id="679901"/>
    <lineage>
        <taxon>Archaea</taxon>
        <taxon>Methanobacteriati</taxon>
        <taxon>Methanobacteriota</taxon>
        <taxon>Stenosarchaea group</taxon>
        <taxon>Methanomicrobia</taxon>
        <taxon>Methanosarcinales</taxon>
        <taxon>Methanosarcinaceae</taxon>
        <taxon>Methanosalsum</taxon>
    </lineage>
</organism>
<feature type="binding site" evidence="5">
    <location>
        <position position="107"/>
    </location>
    <ligand>
        <name>Zn(2+)</name>
        <dbReference type="ChEBI" id="CHEBI:29105"/>
    </ligand>
</feature>
<feature type="binding site" evidence="5">
    <location>
        <position position="110"/>
    </location>
    <ligand>
        <name>Zn(2+)</name>
        <dbReference type="ChEBI" id="CHEBI:29105"/>
    </ligand>
</feature>
<dbReference type="PIRSF" id="PIRSF004761">
    <property type="entry name" value="Hydrgn_mat_HypA"/>
    <property type="match status" value="1"/>
</dbReference>
<proteinExistence type="inferred from homology"/>
<name>F7XLC3_METZD</name>
<dbReference type="InterPro" id="IPR020538">
    <property type="entry name" value="Hydgase_Ni_incorp_HypA/HybF_CS"/>
</dbReference>
<evidence type="ECO:0000256" key="5">
    <source>
        <dbReference type="HAMAP-Rule" id="MF_00213"/>
    </source>
</evidence>
<dbReference type="PANTHER" id="PTHR34535:SF3">
    <property type="entry name" value="HYDROGENASE MATURATION FACTOR HYPA"/>
    <property type="match status" value="1"/>
</dbReference>
<dbReference type="Gene3D" id="3.30.2320.80">
    <property type="match status" value="1"/>
</dbReference>
<feature type="binding site" evidence="5">
    <location>
        <position position="75"/>
    </location>
    <ligand>
        <name>Zn(2+)</name>
        <dbReference type="ChEBI" id="CHEBI:29105"/>
    </ligand>
</feature>
<dbReference type="Pfam" id="PF01155">
    <property type="entry name" value="HypA"/>
    <property type="match status" value="1"/>
</dbReference>